<dbReference type="PANTHER" id="PTHR31985">
    <property type="entry name" value="ETHYLENE-RESPONSIVE TRANSCRIPTION FACTOR ERF042-RELATED"/>
    <property type="match status" value="1"/>
</dbReference>
<evidence type="ECO:0000256" key="1">
    <source>
        <dbReference type="ARBA" id="ARBA00004123"/>
    </source>
</evidence>
<dbReference type="GO" id="GO:0005634">
    <property type="term" value="C:nucleus"/>
    <property type="evidence" value="ECO:0007669"/>
    <property type="project" value="UniProtKB-SubCell"/>
</dbReference>
<keyword evidence="12" id="KW-1185">Reference proteome</keyword>
<dbReference type="PANTHER" id="PTHR31985:SF273">
    <property type="entry name" value="ETHYLENE-RESPONSIVE TRANSCRIPTION FACTOR ERF017"/>
    <property type="match status" value="1"/>
</dbReference>
<dbReference type="OrthoDB" id="10556999at2759"/>
<dbReference type="Gramene" id="Pp3c6_19350V3.2">
    <property type="protein sequence ID" value="PAC:32978143.CDS.1"/>
    <property type="gene ID" value="Pp3c6_19350"/>
</dbReference>
<keyword evidence="3" id="KW-0238">DNA-binding</keyword>
<evidence type="ECO:0000256" key="8">
    <source>
        <dbReference type="SAM" id="MobiDB-lite"/>
    </source>
</evidence>
<protein>
    <recommendedName>
        <fullName evidence="9">AP2/ERF domain-containing protein</fullName>
    </recommendedName>
</protein>
<accession>A0A2K1KGA6</accession>
<dbReference type="PaxDb" id="3218-PP1S14_196V6.1"/>
<evidence type="ECO:0000313" key="10">
    <source>
        <dbReference type="EMBL" id="PNR52816.1"/>
    </source>
</evidence>
<sequence length="359" mass="39233">MVEKQRIITTTPGYHRGIEFLKPRKKKLKRMSSKKPTDELQAGSSSASDQKSFEAVALPVSKYRGVRMRAWGKWVSEIREPNKRSRIWLGSFPTAEMAARAYDAAVLCLRGPKATLNFPDSPPSSLPLCPSPREIQAVAAAAAAATPTSLANTHTDATAVSLRANLDRSEHIANDPPRSTPQSPTKDPSKESGSLQQSSGEELLKVLTDTPMLASNLTYESREGGLDPVVQSRVLGQGDSSGYSTTGAPVIVEHCRECCEECRKMITQQERQSSNRPVLAEDSVHPEAPNVDGPLKIEEVEELMVRQQEDVQSLLHGLKEIYLPMSPNIEEIIIVPSGAAEGAGDSDFWEFDNLWGFPG</sequence>
<organism evidence="10">
    <name type="scientific">Physcomitrium patens</name>
    <name type="common">Spreading-leaved earth moss</name>
    <name type="synonym">Physcomitrella patens</name>
    <dbReference type="NCBI Taxonomy" id="3218"/>
    <lineage>
        <taxon>Eukaryota</taxon>
        <taxon>Viridiplantae</taxon>
        <taxon>Streptophyta</taxon>
        <taxon>Embryophyta</taxon>
        <taxon>Bryophyta</taxon>
        <taxon>Bryophytina</taxon>
        <taxon>Bryopsida</taxon>
        <taxon>Funariidae</taxon>
        <taxon>Funariales</taxon>
        <taxon>Funariaceae</taxon>
        <taxon>Physcomitrium</taxon>
    </lineage>
</organism>
<feature type="region of interest" description="Disordered" evidence="8">
    <location>
        <begin position="273"/>
        <end position="292"/>
    </location>
</feature>
<keyword evidence="2" id="KW-0805">Transcription regulation</keyword>
<evidence type="ECO:0000313" key="12">
    <source>
        <dbReference type="Proteomes" id="UP000006727"/>
    </source>
</evidence>
<reference evidence="10 12" key="1">
    <citation type="journal article" date="2008" name="Science">
        <title>The Physcomitrella genome reveals evolutionary insights into the conquest of land by plants.</title>
        <authorList>
            <person name="Rensing S."/>
            <person name="Lang D."/>
            <person name="Zimmer A."/>
            <person name="Terry A."/>
            <person name="Salamov A."/>
            <person name="Shapiro H."/>
            <person name="Nishiyama T."/>
            <person name="Perroud P.-F."/>
            <person name="Lindquist E."/>
            <person name="Kamisugi Y."/>
            <person name="Tanahashi T."/>
            <person name="Sakakibara K."/>
            <person name="Fujita T."/>
            <person name="Oishi K."/>
            <person name="Shin-I T."/>
            <person name="Kuroki Y."/>
            <person name="Toyoda A."/>
            <person name="Suzuki Y."/>
            <person name="Hashimoto A."/>
            <person name="Yamaguchi K."/>
            <person name="Sugano A."/>
            <person name="Kohara Y."/>
            <person name="Fujiyama A."/>
            <person name="Anterola A."/>
            <person name="Aoki S."/>
            <person name="Ashton N."/>
            <person name="Barbazuk W.B."/>
            <person name="Barker E."/>
            <person name="Bennetzen J."/>
            <person name="Bezanilla M."/>
            <person name="Blankenship R."/>
            <person name="Cho S.H."/>
            <person name="Dutcher S."/>
            <person name="Estelle M."/>
            <person name="Fawcett J.A."/>
            <person name="Gundlach H."/>
            <person name="Hanada K."/>
            <person name="Heyl A."/>
            <person name="Hicks K.A."/>
            <person name="Hugh J."/>
            <person name="Lohr M."/>
            <person name="Mayer K."/>
            <person name="Melkozernov A."/>
            <person name="Murata T."/>
            <person name="Nelson D."/>
            <person name="Pils B."/>
            <person name="Prigge M."/>
            <person name="Reiss B."/>
            <person name="Renner T."/>
            <person name="Rombauts S."/>
            <person name="Rushton P."/>
            <person name="Sanderfoot A."/>
            <person name="Schween G."/>
            <person name="Shiu S.-H."/>
            <person name="Stueber K."/>
            <person name="Theodoulou F.L."/>
            <person name="Tu H."/>
            <person name="Van de Peer Y."/>
            <person name="Verrier P.J."/>
            <person name="Waters E."/>
            <person name="Wood A."/>
            <person name="Yang L."/>
            <person name="Cove D."/>
            <person name="Cuming A."/>
            <person name="Hasebe M."/>
            <person name="Lucas S."/>
            <person name="Mishler D.B."/>
            <person name="Reski R."/>
            <person name="Grigoriev I."/>
            <person name="Quatrano R.S."/>
            <person name="Boore J.L."/>
        </authorList>
    </citation>
    <scope>NUCLEOTIDE SEQUENCE [LARGE SCALE GENOMIC DNA]</scope>
    <source>
        <strain evidence="11 12">cv. Gransden 2004</strain>
    </source>
</reference>
<feature type="region of interest" description="Disordered" evidence="8">
    <location>
        <begin position="169"/>
        <end position="199"/>
    </location>
</feature>
<gene>
    <name evidence="11" type="primary">LOC112283351</name>
    <name evidence="10" type="ORF">PHYPA_009191</name>
</gene>
<evidence type="ECO:0000259" key="9">
    <source>
        <dbReference type="PROSITE" id="PS51032"/>
    </source>
</evidence>
<dbReference type="Gene3D" id="3.30.730.10">
    <property type="entry name" value="AP2/ERF domain"/>
    <property type="match status" value="1"/>
</dbReference>
<evidence type="ECO:0000256" key="3">
    <source>
        <dbReference type="ARBA" id="ARBA00023125"/>
    </source>
</evidence>
<dbReference type="FunFam" id="3.30.730.10:FF:000001">
    <property type="entry name" value="Ethylene-responsive transcription factor 2"/>
    <property type="match status" value="1"/>
</dbReference>
<dbReference type="EMBL" id="ABEU02000006">
    <property type="protein sequence ID" value="PNR52816.1"/>
    <property type="molecule type" value="Genomic_DNA"/>
</dbReference>
<dbReference type="Pfam" id="PF00847">
    <property type="entry name" value="AP2"/>
    <property type="match status" value="1"/>
</dbReference>
<dbReference type="CDD" id="cd00018">
    <property type="entry name" value="AP2"/>
    <property type="match status" value="1"/>
</dbReference>
<keyword evidence="4" id="KW-0010">Activator</keyword>
<proteinExistence type="inferred from homology"/>
<comment type="similarity">
    <text evidence="7">Belongs to the AP2/ERF transcription factor family. ERF subfamily.</text>
</comment>
<reference evidence="11" key="3">
    <citation type="submission" date="2020-12" db="UniProtKB">
        <authorList>
            <consortium name="EnsemblPlants"/>
        </authorList>
    </citation>
    <scope>IDENTIFICATION</scope>
</reference>
<dbReference type="RefSeq" id="XP_024377709.1">
    <property type="nucleotide sequence ID" value="XM_024521941.2"/>
</dbReference>
<dbReference type="InterPro" id="IPR036955">
    <property type="entry name" value="AP2/ERF_dom_sf"/>
</dbReference>
<evidence type="ECO:0000256" key="7">
    <source>
        <dbReference type="ARBA" id="ARBA00024343"/>
    </source>
</evidence>
<keyword evidence="6" id="KW-0539">Nucleus</keyword>
<dbReference type="GO" id="GO:0003700">
    <property type="term" value="F:DNA-binding transcription factor activity"/>
    <property type="evidence" value="ECO:0007669"/>
    <property type="project" value="InterPro"/>
</dbReference>
<dbReference type="Proteomes" id="UP000006727">
    <property type="component" value="Chromosome 6"/>
</dbReference>
<dbReference type="PRINTS" id="PR00367">
    <property type="entry name" value="ETHRSPELEMNT"/>
</dbReference>
<dbReference type="EnsemblPlants" id="Pp3c6_19350V3.1">
    <property type="protein sequence ID" value="PAC:32978142.CDS.1"/>
    <property type="gene ID" value="Pp3c6_19350"/>
</dbReference>
<evidence type="ECO:0000313" key="11">
    <source>
        <dbReference type="EnsemblPlants" id="PAC:32978142.CDS.1"/>
    </source>
</evidence>
<dbReference type="SMART" id="SM00380">
    <property type="entry name" value="AP2"/>
    <property type="match status" value="1"/>
</dbReference>
<dbReference type="GeneID" id="112283351"/>
<evidence type="ECO:0000256" key="5">
    <source>
        <dbReference type="ARBA" id="ARBA00023163"/>
    </source>
</evidence>
<evidence type="ECO:0000256" key="4">
    <source>
        <dbReference type="ARBA" id="ARBA00023159"/>
    </source>
</evidence>
<evidence type="ECO:0000256" key="2">
    <source>
        <dbReference type="ARBA" id="ARBA00023015"/>
    </source>
</evidence>
<comment type="subcellular location">
    <subcellularLocation>
        <location evidence="1">Nucleus</location>
    </subcellularLocation>
</comment>
<dbReference type="InterPro" id="IPR051032">
    <property type="entry name" value="AP2/ERF_TF_ERF_subfamily"/>
</dbReference>
<evidence type="ECO:0000256" key="6">
    <source>
        <dbReference type="ARBA" id="ARBA00023242"/>
    </source>
</evidence>
<feature type="region of interest" description="Disordered" evidence="8">
    <location>
        <begin position="25"/>
        <end position="46"/>
    </location>
</feature>
<dbReference type="AlphaFoldDB" id="A0A2K1KGA6"/>
<dbReference type="InterPro" id="IPR016177">
    <property type="entry name" value="DNA-bd_dom_sf"/>
</dbReference>
<dbReference type="InterPro" id="IPR001471">
    <property type="entry name" value="AP2/ERF_dom"/>
</dbReference>
<dbReference type="PROSITE" id="PS51032">
    <property type="entry name" value="AP2_ERF"/>
    <property type="match status" value="1"/>
</dbReference>
<name>A0A2K1KGA6_PHYPA</name>
<dbReference type="Gramene" id="Pp3c6_19350V3.1">
    <property type="protein sequence ID" value="PAC:32978142.CDS.1"/>
    <property type="gene ID" value="Pp3c6_19350"/>
</dbReference>
<dbReference type="EnsemblPlants" id="Pp3c6_19350V3.2">
    <property type="protein sequence ID" value="PAC:32978143.CDS.1"/>
    <property type="gene ID" value="Pp3c6_19350"/>
</dbReference>
<keyword evidence="5" id="KW-0804">Transcription</keyword>
<dbReference type="GO" id="GO:0003677">
    <property type="term" value="F:DNA binding"/>
    <property type="evidence" value="ECO:0007669"/>
    <property type="project" value="UniProtKB-KW"/>
</dbReference>
<reference evidence="10 12" key="2">
    <citation type="journal article" date="2018" name="Plant J.">
        <title>The Physcomitrella patens chromosome-scale assembly reveals moss genome structure and evolution.</title>
        <authorList>
            <person name="Lang D."/>
            <person name="Ullrich K.K."/>
            <person name="Murat F."/>
            <person name="Fuchs J."/>
            <person name="Jenkins J."/>
            <person name="Haas F.B."/>
            <person name="Piednoel M."/>
            <person name="Gundlach H."/>
            <person name="Van Bel M."/>
            <person name="Meyberg R."/>
            <person name="Vives C."/>
            <person name="Morata J."/>
            <person name="Symeonidi A."/>
            <person name="Hiss M."/>
            <person name="Muchero W."/>
            <person name="Kamisugi Y."/>
            <person name="Saleh O."/>
            <person name="Blanc G."/>
            <person name="Decker E.L."/>
            <person name="van Gessel N."/>
            <person name="Grimwood J."/>
            <person name="Hayes R.D."/>
            <person name="Graham S.W."/>
            <person name="Gunter L.E."/>
            <person name="McDaniel S.F."/>
            <person name="Hoernstein S.N.W."/>
            <person name="Larsson A."/>
            <person name="Li F.W."/>
            <person name="Perroud P.F."/>
            <person name="Phillips J."/>
            <person name="Ranjan P."/>
            <person name="Rokshar D.S."/>
            <person name="Rothfels C.J."/>
            <person name="Schneider L."/>
            <person name="Shu S."/>
            <person name="Stevenson D.W."/>
            <person name="Thummler F."/>
            <person name="Tillich M."/>
            <person name="Villarreal Aguilar J.C."/>
            <person name="Widiez T."/>
            <person name="Wong G.K."/>
            <person name="Wymore A."/>
            <person name="Zhang Y."/>
            <person name="Zimmer A.D."/>
            <person name="Quatrano R.S."/>
            <person name="Mayer K.F.X."/>
            <person name="Goodstein D."/>
            <person name="Casacuberta J.M."/>
            <person name="Vandepoele K."/>
            <person name="Reski R."/>
            <person name="Cuming A.C."/>
            <person name="Tuskan G.A."/>
            <person name="Maumus F."/>
            <person name="Salse J."/>
            <person name="Schmutz J."/>
            <person name="Rensing S.A."/>
        </authorList>
    </citation>
    <scope>NUCLEOTIDE SEQUENCE [LARGE SCALE GENOMIC DNA]</scope>
    <source>
        <strain evidence="11 12">cv. Gransden 2004</strain>
    </source>
</reference>
<feature type="domain" description="AP2/ERF" evidence="9">
    <location>
        <begin position="62"/>
        <end position="119"/>
    </location>
</feature>
<dbReference type="SUPFAM" id="SSF54171">
    <property type="entry name" value="DNA-binding domain"/>
    <property type="match status" value="1"/>
</dbReference>